<dbReference type="KEGG" id="pme:NATL1_12711"/>
<proteinExistence type="predicted"/>
<keyword evidence="1" id="KW-1133">Transmembrane helix</keyword>
<keyword evidence="1" id="KW-0812">Transmembrane</keyword>
<keyword evidence="1" id="KW-0472">Membrane</keyword>
<sequence>MNKLYAMVSFLFLILKPVLFLMLKKFFKKQMKVFIISAIEWLVLQTDNDLDDKILAKVKSGMKLGVV</sequence>
<dbReference type="Proteomes" id="UP000002592">
    <property type="component" value="Chromosome"/>
</dbReference>
<evidence type="ECO:0000313" key="2">
    <source>
        <dbReference type="EMBL" id="ABM75829.1"/>
    </source>
</evidence>
<dbReference type="HOGENOM" id="CLU_2864254_0_0_3"/>
<feature type="transmembrane region" description="Helical" evidence="1">
    <location>
        <begin position="6"/>
        <end position="23"/>
    </location>
</feature>
<dbReference type="AlphaFoldDB" id="A2C2W9"/>
<dbReference type="eggNOG" id="ENOG5030RNA">
    <property type="taxonomic scope" value="Bacteria"/>
</dbReference>
<organism evidence="2 3">
    <name type="scientific">Prochlorococcus marinus (strain NATL1A)</name>
    <dbReference type="NCBI Taxonomy" id="167555"/>
    <lineage>
        <taxon>Bacteria</taxon>
        <taxon>Bacillati</taxon>
        <taxon>Cyanobacteriota</taxon>
        <taxon>Cyanophyceae</taxon>
        <taxon>Synechococcales</taxon>
        <taxon>Prochlorococcaceae</taxon>
        <taxon>Prochlorococcus</taxon>
    </lineage>
</organism>
<reference evidence="3" key="1">
    <citation type="journal article" date="2007" name="PLoS Genet.">
        <title>Patterns and implications of gene gain and loss in the evolution of Prochlorococcus.</title>
        <authorList>
            <person name="Kettler G.C."/>
            <person name="Martiny A.C."/>
            <person name="Huang K."/>
            <person name="Zucker J."/>
            <person name="Coleman M.L."/>
            <person name="Rodrigue S."/>
            <person name="Chen F."/>
            <person name="Lapidus A."/>
            <person name="Ferriera S."/>
            <person name="Johnson J."/>
            <person name="Steglich C."/>
            <person name="Church G.M."/>
            <person name="Richardson P."/>
            <person name="Chisholm S.W."/>
        </authorList>
    </citation>
    <scope>NUCLEOTIDE SEQUENCE [LARGE SCALE GENOMIC DNA]</scope>
    <source>
        <strain evidence="3">NATL1A</strain>
    </source>
</reference>
<gene>
    <name evidence="2" type="ordered locus">NATL1_12711</name>
</gene>
<evidence type="ECO:0000256" key="1">
    <source>
        <dbReference type="SAM" id="Phobius"/>
    </source>
</evidence>
<protein>
    <submittedName>
        <fullName evidence="2">Uncharacterized protein</fullName>
    </submittedName>
</protein>
<accession>A2C2W9</accession>
<name>A2C2W9_PROM1</name>
<dbReference type="EMBL" id="CP000553">
    <property type="protein sequence ID" value="ABM75829.1"/>
    <property type="molecule type" value="Genomic_DNA"/>
</dbReference>
<evidence type="ECO:0000313" key="3">
    <source>
        <dbReference type="Proteomes" id="UP000002592"/>
    </source>
</evidence>